<dbReference type="RefSeq" id="WP_002311875.1">
    <property type="nucleotide sequence ID" value="NZ_KY290886.1"/>
</dbReference>
<dbReference type="InterPro" id="IPR036977">
    <property type="entry name" value="DNA_primase_Znf_CHC2"/>
</dbReference>
<evidence type="ECO:0000259" key="1">
    <source>
        <dbReference type="Pfam" id="PF13154"/>
    </source>
</evidence>
<dbReference type="Gene3D" id="3.90.580.10">
    <property type="entry name" value="Zinc finger, CHC2-type domain"/>
    <property type="match status" value="1"/>
</dbReference>
<sequence length="334" mass="38756">MDLKKAKKVSIVDFCKQNGIGLKQDSREYYRLEDHDSCVISDRKNLFKWNSKDLGGDIFDFIKAYYDCSFKEAKQKLEDSDYEVHSFNTKVKKAPYQYQKENEVPVSVAKSYLVNERRIDTALVEDFLSKGLIKQDKKGNVLFLWKKDQEIVGCTEQGTRKFFHEGKQKDVTWKKIQENSKEYSGFNVTFGQPDKMYFFESEIDLMSYITQKPEKAENATFVSMNGLKVGNVLHGVTEHYNKFKSLPSETVLCVDNDKAGRTFIETEFKEKGIGREGIGISEVKVDVPLREGFDWNDNLTRGKEAFKRFKLEDVSKIVNFTHKLSLNTPVYEME</sequence>
<dbReference type="GO" id="GO:0006260">
    <property type="term" value="P:DNA replication"/>
    <property type="evidence" value="ECO:0007669"/>
    <property type="project" value="InterPro"/>
</dbReference>
<name>A0A2H4HI81_ENTFL</name>
<dbReference type="GO" id="GO:0008270">
    <property type="term" value="F:zinc ion binding"/>
    <property type="evidence" value="ECO:0007669"/>
    <property type="project" value="InterPro"/>
</dbReference>
<protein>
    <recommendedName>
        <fullName evidence="1">DUF3991 domain-containing protein</fullName>
    </recommendedName>
</protein>
<dbReference type="AlphaFoldDB" id="A0A2H4HI81"/>
<evidence type="ECO:0000313" key="2">
    <source>
        <dbReference type="EMBL" id="ARQ19180.1"/>
    </source>
</evidence>
<dbReference type="InterPro" id="IPR025054">
    <property type="entry name" value="DUF3991"/>
</dbReference>
<geneLocation type="plasmid" evidence="2">
    <name>pJH-T4</name>
</geneLocation>
<dbReference type="Pfam" id="PF13154">
    <property type="entry name" value="DUF3991"/>
    <property type="match status" value="1"/>
</dbReference>
<feature type="domain" description="DUF3991" evidence="1">
    <location>
        <begin position="111"/>
        <end position="187"/>
    </location>
</feature>
<reference evidence="2" key="1">
    <citation type="submission" date="2016-12" db="EMBL/GenBank/DDBJ databases">
        <title>Genetic characterization of cointegrate plasmids responsible for the mobilization of pRUM-like and pLAG, via pHTbeta, from Enterococcus faecium to E. faecalis.</title>
        <authorList>
            <person name="Di Sante L."/>
            <person name="Morroni G."/>
            <person name="Vignaroli C."/>
            <person name="Brenciani A."/>
        </authorList>
    </citation>
    <scope>NUCLEOTIDE SEQUENCE</scope>
    <source>
        <strain evidence="2">Transconjugant T4</strain>
        <plasmid evidence="2">pJH-T4</plasmid>
    </source>
</reference>
<dbReference type="SUPFAM" id="SSF57783">
    <property type="entry name" value="Zinc beta-ribbon"/>
    <property type="match status" value="1"/>
</dbReference>
<accession>A0A2H4HI81</accession>
<proteinExistence type="predicted"/>
<organism evidence="2">
    <name type="scientific">Enterococcus faecalis</name>
    <name type="common">Streptococcus faecalis</name>
    <dbReference type="NCBI Taxonomy" id="1351"/>
    <lineage>
        <taxon>Bacteria</taxon>
        <taxon>Bacillati</taxon>
        <taxon>Bacillota</taxon>
        <taxon>Bacilli</taxon>
        <taxon>Lactobacillales</taxon>
        <taxon>Enterococcaceae</taxon>
        <taxon>Enterococcus</taxon>
    </lineage>
</organism>
<dbReference type="Gene3D" id="3.40.1360.10">
    <property type="match status" value="1"/>
</dbReference>
<dbReference type="Pfam" id="PF13155">
    <property type="entry name" value="Toprim_2"/>
    <property type="match status" value="1"/>
</dbReference>
<dbReference type="GO" id="GO:0003677">
    <property type="term" value="F:DNA binding"/>
    <property type="evidence" value="ECO:0007669"/>
    <property type="project" value="InterPro"/>
</dbReference>
<keyword evidence="2" id="KW-0614">Plasmid</keyword>
<dbReference type="EMBL" id="KY290886">
    <property type="protein sequence ID" value="ARQ19180.1"/>
    <property type="molecule type" value="Genomic_DNA"/>
</dbReference>